<organism evidence="1 2">
    <name type="scientific">Panagrolaimus sp. PS1159</name>
    <dbReference type="NCBI Taxonomy" id="55785"/>
    <lineage>
        <taxon>Eukaryota</taxon>
        <taxon>Metazoa</taxon>
        <taxon>Ecdysozoa</taxon>
        <taxon>Nematoda</taxon>
        <taxon>Chromadorea</taxon>
        <taxon>Rhabditida</taxon>
        <taxon>Tylenchina</taxon>
        <taxon>Panagrolaimomorpha</taxon>
        <taxon>Panagrolaimoidea</taxon>
        <taxon>Panagrolaimidae</taxon>
        <taxon>Panagrolaimus</taxon>
    </lineage>
</organism>
<proteinExistence type="predicted"/>
<protein>
    <submittedName>
        <fullName evidence="2">THAP-type domain-containing protein</fullName>
    </submittedName>
</protein>
<evidence type="ECO:0000313" key="1">
    <source>
        <dbReference type="Proteomes" id="UP000887580"/>
    </source>
</evidence>
<reference evidence="2" key="1">
    <citation type="submission" date="2022-11" db="UniProtKB">
        <authorList>
            <consortium name="WormBaseParasite"/>
        </authorList>
    </citation>
    <scope>IDENTIFICATION</scope>
</reference>
<name>A0AC35GJ15_9BILA</name>
<dbReference type="WBParaSite" id="PS1159_v2.g5882.t1">
    <property type="protein sequence ID" value="PS1159_v2.g5882.t1"/>
    <property type="gene ID" value="PS1159_v2.g5882"/>
</dbReference>
<accession>A0AC35GJ15</accession>
<dbReference type="Proteomes" id="UP000887580">
    <property type="component" value="Unplaced"/>
</dbReference>
<evidence type="ECO:0000313" key="2">
    <source>
        <dbReference type="WBParaSite" id="PS1159_v2.g5882.t1"/>
    </source>
</evidence>
<sequence>MPPCPICGKNIHFNEGRMLPDFGMPRRKEYCIALGVPPDTFNHIKTRRAMCFSHFDADQFHMGRHILKRSALPKRLTEKERFILLNSGFNKARIRQVDETDFIPPPEDDNVPTSSSQTNDQTEEVLTLLQATNEADESNKKAVTINNGRLPSKIKRIPVSNDLRRMYKLPVNRVSLDSPPSINCTPIYRPNQKVVIKVKEPKETIVSAGRRFKLIKLPSGSAPVTTKNQAILEGLNDVNNVQQKSSTTDAFDKLQTIKREPTESDAEVLPSTCQSINNDDAFNDVQEAANYSNTNLILSRCLQYSQSLPDDQSDSNDVKIKDKPMLNSIVKNGYQKSQKI</sequence>